<name>A0A1Y2LKG8_EPING</name>
<dbReference type="Pfam" id="PF00106">
    <property type="entry name" value="adh_short"/>
    <property type="match status" value="1"/>
</dbReference>
<dbReference type="PANTHER" id="PTHR24320">
    <property type="entry name" value="RETINOL DEHYDROGENASE"/>
    <property type="match status" value="1"/>
</dbReference>
<dbReference type="Proteomes" id="UP000193240">
    <property type="component" value="Unassembled WGS sequence"/>
</dbReference>
<evidence type="ECO:0000313" key="4">
    <source>
        <dbReference type="EMBL" id="OSS44325.1"/>
    </source>
</evidence>
<dbReference type="EMBL" id="KZ107858">
    <property type="protein sequence ID" value="OSS44325.1"/>
    <property type="molecule type" value="Genomic_DNA"/>
</dbReference>
<evidence type="ECO:0008006" key="6">
    <source>
        <dbReference type="Google" id="ProtNLM"/>
    </source>
</evidence>
<dbReference type="PRINTS" id="PR00081">
    <property type="entry name" value="GDHRDH"/>
</dbReference>
<dbReference type="AlphaFoldDB" id="A0A1Y2LKG8"/>
<evidence type="ECO:0000313" key="5">
    <source>
        <dbReference type="Proteomes" id="UP000193240"/>
    </source>
</evidence>
<dbReference type="STRING" id="105696.A0A1Y2LKG8"/>
<keyword evidence="5" id="KW-1185">Reference proteome</keyword>
<dbReference type="InParanoid" id="A0A1Y2LKG8"/>
<keyword evidence="3" id="KW-0560">Oxidoreductase</keyword>
<organism evidence="4 5">
    <name type="scientific">Epicoccum nigrum</name>
    <name type="common">Soil fungus</name>
    <name type="synonym">Epicoccum purpurascens</name>
    <dbReference type="NCBI Taxonomy" id="105696"/>
    <lineage>
        <taxon>Eukaryota</taxon>
        <taxon>Fungi</taxon>
        <taxon>Dikarya</taxon>
        <taxon>Ascomycota</taxon>
        <taxon>Pezizomycotina</taxon>
        <taxon>Dothideomycetes</taxon>
        <taxon>Pleosporomycetidae</taxon>
        <taxon>Pleosporales</taxon>
        <taxon>Pleosporineae</taxon>
        <taxon>Didymellaceae</taxon>
        <taxon>Epicoccum</taxon>
    </lineage>
</organism>
<comment type="similarity">
    <text evidence="1">Belongs to the short-chain dehydrogenases/reductases (SDR) family.</text>
</comment>
<reference evidence="4 5" key="1">
    <citation type="journal article" date="2017" name="Genome Announc.">
        <title>Genome sequence of the saprophytic ascomycete Epicoccum nigrum ICMP 19927 strain isolated from New Zealand.</title>
        <authorList>
            <person name="Fokin M."/>
            <person name="Fleetwood D."/>
            <person name="Weir B.S."/>
            <person name="Villas-Boas S.G."/>
        </authorList>
    </citation>
    <scope>NUCLEOTIDE SEQUENCE [LARGE SCALE GENOMIC DNA]</scope>
    <source>
        <strain evidence="4 5">ICMP 19927</strain>
    </source>
</reference>
<dbReference type="OMA" id="FHSTEFA"/>
<dbReference type="Gene3D" id="3.40.50.720">
    <property type="entry name" value="NAD(P)-binding Rossmann-like Domain"/>
    <property type="match status" value="1"/>
</dbReference>
<sequence length="319" mass="34383">MGNQLSQHFPPAATFTPSSLPPASLKGKVYIVTGASSGVGKELARLLYSLHGTVYLAGRSGSRTSAAMSWMRAAHPDSRGRLELLYLELADLESVKPAAEAFLAKEDRLDVLFANAGVMAPPQGSTTKQGYELQLGTNCLGHYAFARLLAPLLVRTAARCEPGSVRVVWVSSSAVLGAPKGGVDMDNLDYARGKFAFQKYAVSKAGNVLHALQFRNLYAKDGVVSVSLNPGNLNSELKRHSGLVGEVFAWLFTYPAVNGAYTELFAGLAPEVARLKENEWVIPFGRVSTLRSDLAEAGREGGKAAQFWDWSEEQVKSYL</sequence>
<evidence type="ECO:0000256" key="3">
    <source>
        <dbReference type="ARBA" id="ARBA00023002"/>
    </source>
</evidence>
<evidence type="ECO:0000256" key="1">
    <source>
        <dbReference type="ARBA" id="ARBA00006484"/>
    </source>
</evidence>
<proteinExistence type="inferred from homology"/>
<evidence type="ECO:0000256" key="2">
    <source>
        <dbReference type="ARBA" id="ARBA00022857"/>
    </source>
</evidence>
<dbReference type="SUPFAM" id="SSF51735">
    <property type="entry name" value="NAD(P)-binding Rossmann-fold domains"/>
    <property type="match status" value="1"/>
</dbReference>
<protein>
    <recommendedName>
        <fullName evidence="6">Oxidoreductase</fullName>
    </recommendedName>
</protein>
<dbReference type="InterPro" id="IPR002347">
    <property type="entry name" value="SDR_fam"/>
</dbReference>
<dbReference type="PANTHER" id="PTHR24320:SF236">
    <property type="entry name" value="SHORT-CHAIN DEHYDROGENASE-RELATED"/>
    <property type="match status" value="1"/>
</dbReference>
<gene>
    <name evidence="4" type="ORF">B5807_11075</name>
</gene>
<dbReference type="GO" id="GO:0016491">
    <property type="term" value="F:oxidoreductase activity"/>
    <property type="evidence" value="ECO:0007669"/>
    <property type="project" value="UniProtKB-KW"/>
</dbReference>
<keyword evidence="2" id="KW-0521">NADP</keyword>
<accession>A0A1Y2LKG8</accession>
<dbReference type="InterPro" id="IPR036291">
    <property type="entry name" value="NAD(P)-bd_dom_sf"/>
</dbReference>